<feature type="region of interest" description="Disordered" evidence="1">
    <location>
        <begin position="1"/>
        <end position="25"/>
    </location>
</feature>
<accession>A0A084QPW9</accession>
<dbReference type="OrthoDB" id="4582561at2759"/>
<dbReference type="STRING" id="1283841.A0A084QPW9"/>
<protein>
    <submittedName>
        <fullName evidence="2">Uncharacterized protein</fullName>
    </submittedName>
</protein>
<dbReference type="EMBL" id="KL660505">
    <property type="protein sequence ID" value="KFA66004.1"/>
    <property type="molecule type" value="Genomic_DNA"/>
</dbReference>
<proteinExistence type="predicted"/>
<evidence type="ECO:0000256" key="1">
    <source>
        <dbReference type="SAM" id="MobiDB-lite"/>
    </source>
</evidence>
<reference evidence="2 3" key="1">
    <citation type="journal article" date="2014" name="BMC Genomics">
        <title>Comparative genome sequencing reveals chemotype-specific gene clusters in the toxigenic black mold Stachybotrys.</title>
        <authorList>
            <person name="Semeiks J."/>
            <person name="Borek D."/>
            <person name="Otwinowski Z."/>
            <person name="Grishin N.V."/>
        </authorList>
    </citation>
    <scope>NUCLEOTIDE SEQUENCE [LARGE SCALE GENOMIC DNA]</scope>
    <source>
        <strain evidence="2 3">IBT 40285</strain>
    </source>
</reference>
<evidence type="ECO:0000313" key="3">
    <source>
        <dbReference type="Proteomes" id="UP000028524"/>
    </source>
</evidence>
<keyword evidence="3" id="KW-1185">Reference proteome</keyword>
<evidence type="ECO:0000313" key="2">
    <source>
        <dbReference type="EMBL" id="KFA66004.1"/>
    </source>
</evidence>
<sequence>MRAASPRSPHSKQRGLISTDWSTGRPSQIEVWPPIPYTIQLSPSDCNTTSGPINCTEACRNETFLFTPTSLRIFSLLAAASVLVRNDNYSFDPTDDSARRVAQYWHVPDMETFGVERVLGNIIECISQSSFSRTSSKPVFLFSSMSSLWPRWIYAWLGCFSAPLQNKGRCLQSSLTSSRFTAAAISSLVEFQEDQLYFIGSIQVASLISFDPNNPNTGSSNKSSFGSALLGSAIVSALGINGVYTVLLCQVCLQRSGRNGPSRENGSLL</sequence>
<gene>
    <name evidence="2" type="ORF">S40285_09519</name>
</gene>
<dbReference type="AlphaFoldDB" id="A0A084QPW9"/>
<dbReference type="HOGENOM" id="CLU_1035029_0_0_1"/>
<organism evidence="2 3">
    <name type="scientific">Stachybotrys chlorohalonatus (strain IBT 40285)</name>
    <dbReference type="NCBI Taxonomy" id="1283841"/>
    <lineage>
        <taxon>Eukaryota</taxon>
        <taxon>Fungi</taxon>
        <taxon>Dikarya</taxon>
        <taxon>Ascomycota</taxon>
        <taxon>Pezizomycotina</taxon>
        <taxon>Sordariomycetes</taxon>
        <taxon>Hypocreomycetidae</taxon>
        <taxon>Hypocreales</taxon>
        <taxon>Stachybotryaceae</taxon>
        <taxon>Stachybotrys</taxon>
    </lineage>
</organism>
<dbReference type="InParanoid" id="A0A084QPW9"/>
<dbReference type="Proteomes" id="UP000028524">
    <property type="component" value="Unassembled WGS sequence"/>
</dbReference>
<name>A0A084QPW9_STAC4</name>